<reference evidence="1 2" key="1">
    <citation type="journal article" date="2016" name="Nat. Commun.">
        <title>Thousands of microbial genomes shed light on interconnected biogeochemical processes in an aquifer system.</title>
        <authorList>
            <person name="Anantharaman K."/>
            <person name="Brown C.T."/>
            <person name="Hug L.A."/>
            <person name="Sharon I."/>
            <person name="Castelle C.J."/>
            <person name="Probst A.J."/>
            <person name="Thomas B.C."/>
            <person name="Singh A."/>
            <person name="Wilkins M.J."/>
            <person name="Karaoz U."/>
            <person name="Brodie E.L."/>
            <person name="Williams K.H."/>
            <person name="Hubbard S.S."/>
            <person name="Banfield J.F."/>
        </authorList>
    </citation>
    <scope>NUCLEOTIDE SEQUENCE [LARGE SCALE GENOMIC DNA]</scope>
    <source>
        <strain evidence="2">RIFCSPLOWO2_12_FULL_64_10</strain>
    </source>
</reference>
<dbReference type="AlphaFoldDB" id="A0A1F6CQB7"/>
<dbReference type="EMBL" id="MFKF01000185">
    <property type="protein sequence ID" value="OGG51368.1"/>
    <property type="molecule type" value="Genomic_DNA"/>
</dbReference>
<accession>A0A1F6CQB7</accession>
<gene>
    <name evidence="1" type="ORF">A3F84_08505</name>
</gene>
<organism evidence="1 2">
    <name type="scientific">Handelsmanbacteria sp. (strain RIFCSPLOWO2_12_FULL_64_10)</name>
    <dbReference type="NCBI Taxonomy" id="1817868"/>
    <lineage>
        <taxon>Bacteria</taxon>
        <taxon>Candidatus Handelsmaniibacteriota</taxon>
    </lineage>
</organism>
<evidence type="ECO:0000313" key="1">
    <source>
        <dbReference type="EMBL" id="OGG51368.1"/>
    </source>
</evidence>
<protein>
    <submittedName>
        <fullName evidence="1">Uncharacterized protein</fullName>
    </submittedName>
</protein>
<evidence type="ECO:0000313" key="2">
    <source>
        <dbReference type="Proteomes" id="UP000178606"/>
    </source>
</evidence>
<proteinExistence type="predicted"/>
<sequence>MKRVHYEAWAPFGWQGFLLRVPAEWNPGRISGDFRSGSVRMDDAEVVRMEVEWREAQGEASISGIVDRFVEGLTKEVQRKKGRLEIQRRLPLAGDRPPEGDQEAIFWEADCRVYALVRRCAPSNRIAFIRVIGRLGEDLAGVARDIFLAVEDQGREGERRWALYDLLCDIPPGFDLETSALRSGHIQLRFARGQGILQVDRMSMAGILLKERSLQAWFEDFFHKELRDLDVIFHPCQVRGHRGILVSGRPRGRWRTMLSPLPLLNVRKRLALSGCAWHCPESNKIYTVLTFYKKEEDSIPVEEVCRGVVCHQAESADQPRGDARVQARAE</sequence>
<dbReference type="Proteomes" id="UP000178606">
    <property type="component" value="Unassembled WGS sequence"/>
</dbReference>
<comment type="caution">
    <text evidence="1">The sequence shown here is derived from an EMBL/GenBank/DDBJ whole genome shotgun (WGS) entry which is preliminary data.</text>
</comment>
<name>A0A1F6CQB7_HANXR</name>